<dbReference type="KEGG" id="psco:LY89DRAFT_670037"/>
<dbReference type="AlphaFoldDB" id="A0A194X8N7"/>
<proteinExistence type="predicted"/>
<gene>
    <name evidence="2" type="ORF">LY89DRAFT_670037</name>
</gene>
<evidence type="ECO:0000313" key="3">
    <source>
        <dbReference type="Proteomes" id="UP000070700"/>
    </source>
</evidence>
<evidence type="ECO:0000256" key="1">
    <source>
        <dbReference type="SAM" id="MobiDB-lite"/>
    </source>
</evidence>
<sequence length="284" mass="31586">MGNDKNSRGRPRVPRAAAIYAQQRKERKAAEKAGSAAQSPTSAQTQSPDGSANSDKTVTSITKRTPLKNADVTISATGLTRNEVIEFTTMEGGRIQNRLQYPYRLPYQFSAAFAQMTLAEKEEFLHEGKWTEIIVDVSTSGNTQPTETVLDHLARLDPDYLRLAKRLSVRIILPSLEVLSRSSPEGLKGFPGYHLAYNVVPEINRFTSLEAIQVSLEVPDAVTVCLDEHQLVFVIPFMELRLTSWTFWLRNPGTSRPVKVSTNDHEAMCRLDRELLGIATQGGN</sequence>
<dbReference type="Proteomes" id="UP000070700">
    <property type="component" value="Unassembled WGS sequence"/>
</dbReference>
<feature type="region of interest" description="Disordered" evidence="1">
    <location>
        <begin position="1"/>
        <end position="62"/>
    </location>
</feature>
<name>A0A194X8N7_MOLSC</name>
<accession>A0A194X8N7</accession>
<dbReference type="OrthoDB" id="10668146at2759"/>
<dbReference type="GeneID" id="28822866"/>
<dbReference type="RefSeq" id="XP_018070885.1">
    <property type="nucleotide sequence ID" value="XM_018213140.1"/>
</dbReference>
<evidence type="ECO:0000313" key="2">
    <source>
        <dbReference type="EMBL" id="KUJ16530.1"/>
    </source>
</evidence>
<feature type="compositionally biased region" description="Polar residues" evidence="1">
    <location>
        <begin position="36"/>
        <end position="62"/>
    </location>
</feature>
<dbReference type="EMBL" id="KQ947416">
    <property type="protein sequence ID" value="KUJ16530.1"/>
    <property type="molecule type" value="Genomic_DNA"/>
</dbReference>
<dbReference type="InParanoid" id="A0A194X8N7"/>
<keyword evidence="3" id="KW-1185">Reference proteome</keyword>
<organism evidence="2 3">
    <name type="scientific">Mollisia scopiformis</name>
    <name type="common">Conifer needle endophyte fungus</name>
    <name type="synonym">Phialocephala scopiformis</name>
    <dbReference type="NCBI Taxonomy" id="149040"/>
    <lineage>
        <taxon>Eukaryota</taxon>
        <taxon>Fungi</taxon>
        <taxon>Dikarya</taxon>
        <taxon>Ascomycota</taxon>
        <taxon>Pezizomycotina</taxon>
        <taxon>Leotiomycetes</taxon>
        <taxon>Helotiales</taxon>
        <taxon>Mollisiaceae</taxon>
        <taxon>Mollisia</taxon>
    </lineage>
</organism>
<reference evidence="2 3" key="1">
    <citation type="submission" date="2015-10" db="EMBL/GenBank/DDBJ databases">
        <title>Full genome of DAOMC 229536 Phialocephala scopiformis, a fungal endophyte of spruce producing the potent anti-insectan compound rugulosin.</title>
        <authorList>
            <consortium name="DOE Joint Genome Institute"/>
            <person name="Walker A.K."/>
            <person name="Frasz S.L."/>
            <person name="Seifert K.A."/>
            <person name="Miller J.D."/>
            <person name="Mondo S.J."/>
            <person name="Labutti K."/>
            <person name="Lipzen A."/>
            <person name="Dockter R."/>
            <person name="Kennedy M."/>
            <person name="Grigoriev I.V."/>
            <person name="Spatafora J.W."/>
        </authorList>
    </citation>
    <scope>NUCLEOTIDE SEQUENCE [LARGE SCALE GENOMIC DNA]</scope>
    <source>
        <strain evidence="2 3">CBS 120377</strain>
    </source>
</reference>
<protein>
    <submittedName>
        <fullName evidence="2">Uncharacterized protein</fullName>
    </submittedName>
</protein>